<evidence type="ECO:0000256" key="2">
    <source>
        <dbReference type="ARBA" id="ARBA00010463"/>
    </source>
</evidence>
<comment type="subcellular location">
    <subcellularLocation>
        <location evidence="1">Lysosome membrane</location>
    </subcellularLocation>
</comment>
<organism evidence="5 6">
    <name type="scientific">Hevea brasiliensis</name>
    <name type="common">Para rubber tree</name>
    <name type="synonym">Siphonia brasiliensis</name>
    <dbReference type="NCBI Taxonomy" id="3981"/>
    <lineage>
        <taxon>Eukaryota</taxon>
        <taxon>Viridiplantae</taxon>
        <taxon>Streptophyta</taxon>
        <taxon>Embryophyta</taxon>
        <taxon>Tracheophyta</taxon>
        <taxon>Spermatophyta</taxon>
        <taxon>Magnoliopsida</taxon>
        <taxon>eudicotyledons</taxon>
        <taxon>Gunneridae</taxon>
        <taxon>Pentapetalae</taxon>
        <taxon>rosids</taxon>
        <taxon>fabids</taxon>
        <taxon>Malpighiales</taxon>
        <taxon>Euphorbiaceae</taxon>
        <taxon>Crotonoideae</taxon>
        <taxon>Micrandreae</taxon>
        <taxon>Hevea</taxon>
    </lineage>
</organism>
<dbReference type="Proteomes" id="UP000467840">
    <property type="component" value="Chromosome 10"/>
</dbReference>
<sequence length="265" mass="29876">MHGFSTVDGFVELTECMAEMIKYVANEPSVGLFYVQQHTQNAVPNVINLKNNIIEKSHETNLHTEDLEDSITVVRSMKDCGFLIADEMVRDIRTSLATMSAKQPRRGLIHNPTSGFQIGRTSSWGPSTWDHNEVQQESRTVNYFSTVFRTAKKRASNFKWPQLDPKDSTPSPAEKLLSYDNPSELIASASTSSSFPDMESDEISLSRQTADELEPEDEQAEMNNPPGNVLSLPENYDDFKADKEAKLEEWLGWTNDSLNKLHEGK</sequence>
<accession>A0A6A6MZG5</accession>
<keyword evidence="6" id="KW-1185">Reference proteome</keyword>
<dbReference type="EMBL" id="JAAGAX010000003">
    <property type="protein sequence ID" value="KAF2318484.1"/>
    <property type="molecule type" value="Genomic_DNA"/>
</dbReference>
<name>A0A6A6MZG5_HEVBR</name>
<keyword evidence="3" id="KW-0472">Membrane</keyword>
<dbReference type="PANTHER" id="PTHR21146">
    <property type="entry name" value="MEF2B PROTEIN"/>
    <property type="match status" value="1"/>
</dbReference>
<proteinExistence type="inferred from homology"/>
<evidence type="ECO:0000256" key="4">
    <source>
        <dbReference type="ARBA" id="ARBA00023228"/>
    </source>
</evidence>
<dbReference type="GO" id="GO:0005765">
    <property type="term" value="C:lysosomal membrane"/>
    <property type="evidence" value="ECO:0007669"/>
    <property type="project" value="UniProtKB-SubCell"/>
</dbReference>
<dbReference type="PANTHER" id="PTHR21146:SF0">
    <property type="entry name" value="BLOC-1-RELATED COMPLEX SUBUNIT 8"/>
    <property type="match status" value="1"/>
</dbReference>
<dbReference type="AlphaFoldDB" id="A0A6A6MZG5"/>
<reference evidence="5 6" key="1">
    <citation type="journal article" date="2020" name="Mol. Plant">
        <title>The Chromosome-Based Rubber Tree Genome Provides New Insights into Spurge Genome Evolution and Rubber Biosynthesis.</title>
        <authorList>
            <person name="Liu J."/>
            <person name="Shi C."/>
            <person name="Shi C.C."/>
            <person name="Li W."/>
            <person name="Zhang Q.J."/>
            <person name="Zhang Y."/>
            <person name="Li K."/>
            <person name="Lu H.F."/>
            <person name="Shi C."/>
            <person name="Zhu S.T."/>
            <person name="Xiao Z.Y."/>
            <person name="Nan H."/>
            <person name="Yue Y."/>
            <person name="Zhu X.G."/>
            <person name="Wu Y."/>
            <person name="Hong X.N."/>
            <person name="Fan G.Y."/>
            <person name="Tong Y."/>
            <person name="Zhang D."/>
            <person name="Mao C.L."/>
            <person name="Liu Y.L."/>
            <person name="Hao S.J."/>
            <person name="Liu W.Q."/>
            <person name="Lv M.Q."/>
            <person name="Zhang H.B."/>
            <person name="Liu Y."/>
            <person name="Hu-Tang G.R."/>
            <person name="Wang J.P."/>
            <person name="Wang J.H."/>
            <person name="Sun Y.H."/>
            <person name="Ni S.B."/>
            <person name="Chen W.B."/>
            <person name="Zhang X.C."/>
            <person name="Jiao Y.N."/>
            <person name="Eichler E.E."/>
            <person name="Li G.H."/>
            <person name="Liu X."/>
            <person name="Gao L.Z."/>
        </authorList>
    </citation>
    <scope>NUCLEOTIDE SEQUENCE [LARGE SCALE GENOMIC DNA]</scope>
    <source>
        <strain evidence="6">cv. GT1</strain>
        <tissue evidence="5">Leaf</tissue>
    </source>
</reference>
<evidence type="ECO:0000256" key="3">
    <source>
        <dbReference type="ARBA" id="ARBA00023136"/>
    </source>
</evidence>
<protein>
    <submittedName>
        <fullName evidence="5">Uncharacterized protein</fullName>
    </submittedName>
</protein>
<gene>
    <name evidence="5" type="ORF">GH714_008212</name>
</gene>
<evidence type="ECO:0000256" key="1">
    <source>
        <dbReference type="ARBA" id="ARBA00004656"/>
    </source>
</evidence>
<evidence type="ECO:0000313" key="5">
    <source>
        <dbReference type="EMBL" id="KAF2318484.1"/>
    </source>
</evidence>
<dbReference type="Pfam" id="PF10167">
    <property type="entry name" value="BORCS8"/>
    <property type="match status" value="1"/>
</dbReference>
<evidence type="ECO:0000313" key="6">
    <source>
        <dbReference type="Proteomes" id="UP000467840"/>
    </source>
</evidence>
<comment type="similarity">
    <text evidence="2">Belongs to the BORCS8 family.</text>
</comment>
<keyword evidence="4" id="KW-0458">Lysosome</keyword>
<comment type="caution">
    <text evidence="5">The sequence shown here is derived from an EMBL/GenBank/DDBJ whole genome shotgun (WGS) entry which is preliminary data.</text>
</comment>
<dbReference type="InterPro" id="IPR019320">
    <property type="entry name" value="BORCS8"/>
</dbReference>